<dbReference type="EMBL" id="JANRMS010000828">
    <property type="protein sequence ID" value="KAJ3533886.1"/>
    <property type="molecule type" value="Genomic_DNA"/>
</dbReference>
<keyword evidence="2" id="KW-1185">Reference proteome</keyword>
<sequence length="493" mass="54491">MSPVNNDREMTKAPLPYPSSPKEDLTCTTVEHGEHVGTEAQASAGAANPEEVAKTIRKVDRIVLPVMTVVLAFCFIDRSNMGLAAVAGMSTELGFKQYEYSISLLVFFPGYALFVLPSNYILQKTSVRYWLTFLSVTFGLFTLSLGLVQNFTSLVIMRVFLGICEAGVYPAIIIVVSSWYPRYYFGKRMAIVGTGASLITSLSGVLAWTFSRINTPDYAGWRWIFILEGAITVLVALGAFLVLDEYPEKSRFLTQQERDIAIVLIAQDREERNDEALTVRLVLRCLCEWKIWVFAAMYMFCVTTTYGLAYFMPLILNGQMGFTGALSQVLTTPPYFYSFFLAAGLSWASDRTRMRSPFIIFLSLNTILGIVLTRWGPNTGSQYLGLFFTLSGSLVNGPMIIVFAQNNAPTRAKRAVSSGLQLTMGAVGGIIGSTVFRSQDAPSYTPGVIVVICSASIIMGLSGLLAWRFHRLNRLHTETGCVLEGQQGFMFTL</sequence>
<dbReference type="Proteomes" id="UP001148629">
    <property type="component" value="Unassembled WGS sequence"/>
</dbReference>
<organism evidence="1 2">
    <name type="scientific">Fusarium decemcellulare</name>
    <dbReference type="NCBI Taxonomy" id="57161"/>
    <lineage>
        <taxon>Eukaryota</taxon>
        <taxon>Fungi</taxon>
        <taxon>Dikarya</taxon>
        <taxon>Ascomycota</taxon>
        <taxon>Pezizomycotina</taxon>
        <taxon>Sordariomycetes</taxon>
        <taxon>Hypocreomycetidae</taxon>
        <taxon>Hypocreales</taxon>
        <taxon>Nectriaceae</taxon>
        <taxon>Fusarium</taxon>
        <taxon>Fusarium decemcellulare species complex</taxon>
    </lineage>
</organism>
<gene>
    <name evidence="1" type="ORF">NM208_g7788</name>
</gene>
<proteinExistence type="predicted"/>
<evidence type="ECO:0000313" key="2">
    <source>
        <dbReference type="Proteomes" id="UP001148629"/>
    </source>
</evidence>
<comment type="caution">
    <text evidence="1">The sequence shown here is derived from an EMBL/GenBank/DDBJ whole genome shotgun (WGS) entry which is preliminary data.</text>
</comment>
<reference evidence="1" key="1">
    <citation type="submission" date="2022-08" db="EMBL/GenBank/DDBJ databases">
        <title>Genome Sequence of Fusarium decemcellulare.</title>
        <authorList>
            <person name="Buettner E."/>
        </authorList>
    </citation>
    <scope>NUCLEOTIDE SEQUENCE</scope>
    <source>
        <strain evidence="1">Babe19</strain>
    </source>
</reference>
<name>A0ACC1S7Z1_9HYPO</name>
<protein>
    <submittedName>
        <fullName evidence="1">Uncharacterized protein</fullName>
    </submittedName>
</protein>
<accession>A0ACC1S7Z1</accession>
<evidence type="ECO:0000313" key="1">
    <source>
        <dbReference type="EMBL" id="KAJ3533886.1"/>
    </source>
</evidence>